<organism evidence="1 2">
    <name type="scientific">Halteria grandinella</name>
    <dbReference type="NCBI Taxonomy" id="5974"/>
    <lineage>
        <taxon>Eukaryota</taxon>
        <taxon>Sar</taxon>
        <taxon>Alveolata</taxon>
        <taxon>Ciliophora</taxon>
        <taxon>Intramacronucleata</taxon>
        <taxon>Spirotrichea</taxon>
        <taxon>Stichotrichia</taxon>
        <taxon>Sporadotrichida</taxon>
        <taxon>Halteriidae</taxon>
        <taxon>Halteria</taxon>
    </lineage>
</organism>
<dbReference type="AlphaFoldDB" id="A0A8J8T8H1"/>
<evidence type="ECO:0000313" key="2">
    <source>
        <dbReference type="Proteomes" id="UP000785679"/>
    </source>
</evidence>
<accession>A0A8J8T8H1</accession>
<evidence type="ECO:0000313" key="1">
    <source>
        <dbReference type="EMBL" id="TNV86209.1"/>
    </source>
</evidence>
<dbReference type="EMBL" id="RRYP01001238">
    <property type="protein sequence ID" value="TNV86209.1"/>
    <property type="molecule type" value="Genomic_DNA"/>
</dbReference>
<name>A0A8J8T8H1_HALGN</name>
<dbReference type="Proteomes" id="UP000785679">
    <property type="component" value="Unassembled WGS sequence"/>
</dbReference>
<proteinExistence type="predicted"/>
<sequence length="86" mass="10172">MFNEYEEQNIIRLTSREIQVLDTDSSKVLIRQDQISGVFVNMNRYFKQVKREGNKKWWNLLSIQLNSDTFAIATDEGLVIIEVNFE</sequence>
<keyword evidence="2" id="KW-1185">Reference proteome</keyword>
<protein>
    <submittedName>
        <fullName evidence="1">Uncharacterized protein</fullName>
    </submittedName>
</protein>
<gene>
    <name evidence="1" type="ORF">FGO68_gene8785</name>
</gene>
<comment type="caution">
    <text evidence="1">The sequence shown here is derived from an EMBL/GenBank/DDBJ whole genome shotgun (WGS) entry which is preliminary data.</text>
</comment>
<reference evidence="1" key="1">
    <citation type="submission" date="2019-06" db="EMBL/GenBank/DDBJ databases">
        <authorList>
            <person name="Zheng W."/>
        </authorList>
    </citation>
    <scope>NUCLEOTIDE SEQUENCE</scope>
    <source>
        <strain evidence="1">QDHG01</strain>
    </source>
</reference>